<evidence type="ECO:0000313" key="5">
    <source>
        <dbReference type="Proteomes" id="UP000253034"/>
    </source>
</evidence>
<feature type="transmembrane region" description="Helical" evidence="2">
    <location>
        <begin position="34"/>
        <end position="51"/>
    </location>
</feature>
<proteinExistence type="predicted"/>
<dbReference type="OrthoDB" id="2083169at2"/>
<keyword evidence="2" id="KW-1133">Transmembrane helix</keyword>
<dbReference type="PANTHER" id="PTHR21666:SF270">
    <property type="entry name" value="MUREIN HYDROLASE ACTIVATOR ENVC"/>
    <property type="match status" value="1"/>
</dbReference>
<evidence type="ECO:0000256" key="2">
    <source>
        <dbReference type="SAM" id="Phobius"/>
    </source>
</evidence>
<evidence type="ECO:0000259" key="3">
    <source>
        <dbReference type="Pfam" id="PF01551"/>
    </source>
</evidence>
<accession>A0A369BHR2</accession>
<dbReference type="SUPFAM" id="SSF51261">
    <property type="entry name" value="Duplicated hybrid motif"/>
    <property type="match status" value="1"/>
</dbReference>
<keyword evidence="5" id="KW-1185">Reference proteome</keyword>
<organism evidence="4 5">
    <name type="scientific">Anaerobacterium chartisolvens</name>
    <dbReference type="NCBI Taxonomy" id="1297424"/>
    <lineage>
        <taxon>Bacteria</taxon>
        <taxon>Bacillati</taxon>
        <taxon>Bacillota</taxon>
        <taxon>Clostridia</taxon>
        <taxon>Eubacteriales</taxon>
        <taxon>Oscillospiraceae</taxon>
        <taxon>Anaerobacterium</taxon>
    </lineage>
</organism>
<dbReference type="Gene3D" id="2.70.70.10">
    <property type="entry name" value="Glucose Permease (Domain IIA)"/>
    <property type="match status" value="1"/>
</dbReference>
<dbReference type="RefSeq" id="WP_114295767.1">
    <property type="nucleotide sequence ID" value="NZ_QPJT01000001.1"/>
</dbReference>
<feature type="compositionally biased region" description="Basic residues" evidence="1">
    <location>
        <begin position="9"/>
        <end position="21"/>
    </location>
</feature>
<sequence>MEDIVSRPKYSRHNVSRRKRRNNIQGDSRIADKLLGQIIVCVALLIAVGAFKSIDTPATNFLTDKIKNEISRDIEPKAIYNKAEQLLSYALEKVWGTQLQPEKNSTDDEPGEEIDNASLPYEGDKGAYAEGELKGASGEATGEEYMSDGELVSFIKSRHQFVVPVAGALTSGFGDRVHPVTGENEFHTGIDIEAEIGEPIKAALDGKVIEAESSDTYGNYIKIQHEDDITTMYGHCSKLMAEEGQDVKKGNVIASAGDTGISAGAHLHFEVWKGGKALNPEEFVKVPSE</sequence>
<dbReference type="InterPro" id="IPR011055">
    <property type="entry name" value="Dup_hybrid_motif"/>
</dbReference>
<dbReference type="Pfam" id="PF01551">
    <property type="entry name" value="Peptidase_M23"/>
    <property type="match status" value="1"/>
</dbReference>
<gene>
    <name evidence="4" type="ORF">DFR58_1017</name>
</gene>
<reference evidence="4 5" key="1">
    <citation type="submission" date="2018-07" db="EMBL/GenBank/DDBJ databases">
        <title>Genomic Encyclopedia of Type Strains, Phase IV (KMG-IV): sequencing the most valuable type-strain genomes for metagenomic binning, comparative biology and taxonomic classification.</title>
        <authorList>
            <person name="Goeker M."/>
        </authorList>
    </citation>
    <scope>NUCLEOTIDE SEQUENCE [LARGE SCALE GENOMIC DNA]</scope>
    <source>
        <strain evidence="4 5">DSM 27016</strain>
    </source>
</reference>
<dbReference type="GO" id="GO:0004222">
    <property type="term" value="F:metalloendopeptidase activity"/>
    <property type="evidence" value="ECO:0007669"/>
    <property type="project" value="TreeGrafter"/>
</dbReference>
<comment type="caution">
    <text evidence="4">The sequence shown here is derived from an EMBL/GenBank/DDBJ whole genome shotgun (WGS) entry which is preliminary data.</text>
</comment>
<protein>
    <submittedName>
        <fullName evidence="4">Peptidase M23-like protein</fullName>
    </submittedName>
</protein>
<name>A0A369BHR2_9FIRM</name>
<dbReference type="EMBL" id="QPJT01000001">
    <property type="protein sequence ID" value="RCX20805.1"/>
    <property type="molecule type" value="Genomic_DNA"/>
</dbReference>
<feature type="domain" description="M23ase beta-sheet core" evidence="3">
    <location>
        <begin position="186"/>
        <end position="280"/>
    </location>
</feature>
<evidence type="ECO:0000256" key="1">
    <source>
        <dbReference type="SAM" id="MobiDB-lite"/>
    </source>
</evidence>
<keyword evidence="2" id="KW-0812">Transmembrane</keyword>
<dbReference type="InterPro" id="IPR050570">
    <property type="entry name" value="Cell_wall_metabolism_enzyme"/>
</dbReference>
<dbReference type="Proteomes" id="UP000253034">
    <property type="component" value="Unassembled WGS sequence"/>
</dbReference>
<feature type="region of interest" description="Disordered" evidence="1">
    <location>
        <begin position="99"/>
        <end position="122"/>
    </location>
</feature>
<keyword evidence="2" id="KW-0472">Membrane</keyword>
<dbReference type="InterPro" id="IPR016047">
    <property type="entry name" value="M23ase_b-sheet_dom"/>
</dbReference>
<dbReference type="CDD" id="cd12797">
    <property type="entry name" value="M23_peptidase"/>
    <property type="match status" value="1"/>
</dbReference>
<feature type="region of interest" description="Disordered" evidence="1">
    <location>
        <begin position="1"/>
        <end position="21"/>
    </location>
</feature>
<dbReference type="PANTHER" id="PTHR21666">
    <property type="entry name" value="PEPTIDASE-RELATED"/>
    <property type="match status" value="1"/>
</dbReference>
<dbReference type="AlphaFoldDB" id="A0A369BHR2"/>
<evidence type="ECO:0000313" key="4">
    <source>
        <dbReference type="EMBL" id="RCX20805.1"/>
    </source>
</evidence>